<evidence type="ECO:0000313" key="2">
    <source>
        <dbReference type="EMBL" id="KAF1984646.1"/>
    </source>
</evidence>
<feature type="compositionally biased region" description="Basic residues" evidence="1">
    <location>
        <begin position="40"/>
        <end position="60"/>
    </location>
</feature>
<feature type="region of interest" description="Disordered" evidence="1">
    <location>
        <begin position="31"/>
        <end position="76"/>
    </location>
</feature>
<evidence type="ECO:0000256" key="1">
    <source>
        <dbReference type="SAM" id="MobiDB-lite"/>
    </source>
</evidence>
<feature type="compositionally biased region" description="Basic and acidic residues" evidence="1">
    <location>
        <begin position="201"/>
        <end position="211"/>
    </location>
</feature>
<feature type="compositionally biased region" description="Low complexity" evidence="1">
    <location>
        <begin position="101"/>
        <end position="116"/>
    </location>
</feature>
<dbReference type="Proteomes" id="UP000800041">
    <property type="component" value="Unassembled WGS sequence"/>
</dbReference>
<proteinExistence type="predicted"/>
<dbReference type="AlphaFoldDB" id="A0A6G1GUK4"/>
<keyword evidence="3" id="KW-1185">Reference proteome</keyword>
<gene>
    <name evidence="2" type="ORF">K402DRAFT_395662</name>
</gene>
<organism evidence="2 3">
    <name type="scientific">Aulographum hederae CBS 113979</name>
    <dbReference type="NCBI Taxonomy" id="1176131"/>
    <lineage>
        <taxon>Eukaryota</taxon>
        <taxon>Fungi</taxon>
        <taxon>Dikarya</taxon>
        <taxon>Ascomycota</taxon>
        <taxon>Pezizomycotina</taxon>
        <taxon>Dothideomycetes</taxon>
        <taxon>Pleosporomycetidae</taxon>
        <taxon>Aulographales</taxon>
        <taxon>Aulographaceae</taxon>
    </lineage>
</organism>
<sequence length="211" mass="24437">MCLFRVRKEVDEEDYVAARVHRERRVIRTSSPVRVSRVSVHSHHGGHGHHSHSHSHHNVHHTTTSRIAIPSPSGLAVPAPQPVPVFVAPPPPPPAPPSPPTVHYVHVSPHSSVSSHSHSHSHDDYSYRGSSPRRSHEDYHRVERRSVREYVDREPERYETSYRYLEAPGSPRDEFPRRRSRSRRRSHSRSRSRDVIYVNEGGDRRRSRYDD</sequence>
<evidence type="ECO:0000313" key="3">
    <source>
        <dbReference type="Proteomes" id="UP000800041"/>
    </source>
</evidence>
<protein>
    <submittedName>
        <fullName evidence="2">Uncharacterized protein</fullName>
    </submittedName>
</protein>
<reference evidence="2" key="1">
    <citation type="journal article" date="2020" name="Stud. Mycol.">
        <title>101 Dothideomycetes genomes: a test case for predicting lifestyles and emergence of pathogens.</title>
        <authorList>
            <person name="Haridas S."/>
            <person name="Albert R."/>
            <person name="Binder M."/>
            <person name="Bloem J."/>
            <person name="Labutti K."/>
            <person name="Salamov A."/>
            <person name="Andreopoulos B."/>
            <person name="Baker S."/>
            <person name="Barry K."/>
            <person name="Bills G."/>
            <person name="Bluhm B."/>
            <person name="Cannon C."/>
            <person name="Castanera R."/>
            <person name="Culley D."/>
            <person name="Daum C."/>
            <person name="Ezra D."/>
            <person name="Gonzalez J."/>
            <person name="Henrissat B."/>
            <person name="Kuo A."/>
            <person name="Liang C."/>
            <person name="Lipzen A."/>
            <person name="Lutzoni F."/>
            <person name="Magnuson J."/>
            <person name="Mondo S."/>
            <person name="Nolan M."/>
            <person name="Ohm R."/>
            <person name="Pangilinan J."/>
            <person name="Park H.-J."/>
            <person name="Ramirez L."/>
            <person name="Alfaro M."/>
            <person name="Sun H."/>
            <person name="Tritt A."/>
            <person name="Yoshinaga Y."/>
            <person name="Zwiers L.-H."/>
            <person name="Turgeon B."/>
            <person name="Goodwin S."/>
            <person name="Spatafora J."/>
            <person name="Crous P."/>
            <person name="Grigoriev I."/>
        </authorList>
    </citation>
    <scope>NUCLEOTIDE SEQUENCE</scope>
    <source>
        <strain evidence="2">CBS 113979</strain>
    </source>
</reference>
<feature type="compositionally biased region" description="Basic residues" evidence="1">
    <location>
        <begin position="178"/>
        <end position="190"/>
    </location>
</feature>
<feature type="compositionally biased region" description="Basic and acidic residues" evidence="1">
    <location>
        <begin position="134"/>
        <end position="160"/>
    </location>
</feature>
<feature type="compositionally biased region" description="Pro residues" evidence="1">
    <location>
        <begin position="88"/>
        <end position="100"/>
    </location>
</feature>
<feature type="region of interest" description="Disordered" evidence="1">
    <location>
        <begin position="88"/>
        <end position="211"/>
    </location>
</feature>
<dbReference type="EMBL" id="ML977167">
    <property type="protein sequence ID" value="KAF1984646.1"/>
    <property type="molecule type" value="Genomic_DNA"/>
</dbReference>
<name>A0A6G1GUK4_9PEZI</name>
<accession>A0A6G1GUK4</accession>